<dbReference type="InterPro" id="IPR018097">
    <property type="entry name" value="EGF_Ca-bd_CS"/>
</dbReference>
<dbReference type="PROSITE" id="PS01187">
    <property type="entry name" value="EGF_CA"/>
    <property type="match status" value="2"/>
</dbReference>
<evidence type="ECO:0000256" key="2">
    <source>
        <dbReference type="ARBA" id="ARBA00022527"/>
    </source>
</evidence>
<accession>A0AAU9SQB4</accession>
<dbReference type="InterPro" id="IPR045274">
    <property type="entry name" value="WAK-like"/>
</dbReference>
<keyword evidence="13" id="KW-0325">Glycoprotein</keyword>
<feature type="domain" description="Protein kinase" evidence="18">
    <location>
        <begin position="1104"/>
        <end position="1377"/>
    </location>
</feature>
<comment type="catalytic activity">
    <reaction evidence="14">
        <text>L-seryl-[protein] + ATP = O-phospho-L-seryl-[protein] + ADP + H(+)</text>
        <dbReference type="Rhea" id="RHEA:17989"/>
        <dbReference type="Rhea" id="RHEA-COMP:9863"/>
        <dbReference type="Rhea" id="RHEA-COMP:11604"/>
        <dbReference type="ChEBI" id="CHEBI:15378"/>
        <dbReference type="ChEBI" id="CHEBI:29999"/>
        <dbReference type="ChEBI" id="CHEBI:30616"/>
        <dbReference type="ChEBI" id="CHEBI:83421"/>
        <dbReference type="ChEBI" id="CHEBI:456216"/>
    </reaction>
</comment>
<evidence type="ECO:0000256" key="14">
    <source>
        <dbReference type="ARBA" id="ARBA00047558"/>
    </source>
</evidence>
<sequence>MGSNNSFSLLILFSLLLLLILDSAPLTASRWSCPIHCGGIEIPYPFGVGEGCYLEKSYEITCAGNTSISGKVVPMLSIIGKEVVNISLPRSSIRIKNPIASRGCSSDGEDFESLLNLTGTPFYVGDSNTMIAAGCNNTASLTNVQPSMVGCTSSCGLTYHTPTKDFLALADCTSRYGYLNDEHCSESSILNVKSCSGVGCCQVNMPETSQQIVGVRIDNTTTTGGCRVAFLTDEAYSLSNGSDPHRFHAKGYSTVELTWFIHTANRSFVGSLGCLNYDLHIRGNPSYGSSYEKSCACDFYYNSSAYASCKCTSGYRGNPYISGGCKDIDECLENMHTDGTPIDCAGTCVNLRGGFMCIYSSLSKTHSRPVVAIAIGSSFGSLIFVGGIYWLYRFIRKQRKLNQKKKFFKRNGGLLLQQQVTSTDGNIEKTRVFSSRELKKATENFSLTRILGQGGQDVPMLVYEFIPNGNLFEHLHDEFDDDNNMMATWEVREKSVSFLRSQENKILATYFILAMKENKLLDIIDARIRDGCKLDQVTAAAQIARKCLNMKGKKRPSMREVSMELEKIRASSSVDMQQAHDQYVSENEEDTGKRVNVLEVESWNNVAVTAPASQYDIASSSLSSSDIEPLFPLQTRFCHLHMKQLFTDNFSRARPLTFYSEKKKKTVNQKHTTMKRERLFFCILLFLLTLFIDVPFPLITVTTAQNLNSSSSSTSCNRICGGVSIPFPFGIGRNDCYLNGWYEVVCNATTSGSGKSLVPYLSKINRELVSITLRNSLDSSYGVVHIKSPVTSSGCSQRPQKPLPLNLTGKGSPFFITDSNRLVSVGCDTRALITDIESQITGCESSCDGNKSRLDNICGGYRCCQAKISAERPQVIGVSLESSGGNTSQVGNCKVAFLTNETYSPANVTGPEQIYTNGYTVIELGWLFDSSDSRLANPVGCVNLTETGMYTLLSPSCVCEYGYFSGFGYSNCFCNHIGYRGNPYLPGGCIDIDECEEGKGRNSCGEKTCVNVPGSYRCEAKETEKIKPVIQGLVLGLALLFLVLGIWGLIKFIKKRRKIIRKRKFFKRNGGLLLKQQLATEEGGNVEKSMIFSSKELEKATDSFNKNRVLGQGGQGTVYKGMLVDGRIVAVKRSIVLDEDKVEEFINEVGVLSQINHRNIVKLLGCCLETEVPILVYEHIPNGDLFKRLHDDSDDYTMTWDVRLRIAVEVSGALAYLHSAASTPVYHRDVKSTNILLDDKYRAKVSDFGTSRSINIDQTHLTTLVAGTFGYLDPEYFQTSQFTDKSDVYSFGVVLVELITGEKPFSVMRSEEHRGLASHFIEAMKENRVVDIVDSRIKEDCKLEQVLAVAKLARRCLSLKGKKRPNMREVSIELERIRSSPGDLEVHIEEEEDEEETDMEINIDDSWSVDMTAPASLFDLSPKLDVEPLAPQRTWS</sequence>
<reference evidence="19 20" key="1">
    <citation type="submission" date="2022-03" db="EMBL/GenBank/DDBJ databases">
        <authorList>
            <person name="Nunn A."/>
            <person name="Chopra R."/>
            <person name="Nunn A."/>
            <person name="Contreras Garrido A."/>
        </authorList>
    </citation>
    <scope>NUCLEOTIDE SEQUENCE [LARGE SCALE GENOMIC DNA]</scope>
</reference>
<dbReference type="InterPro" id="IPR001881">
    <property type="entry name" value="EGF-like_Ca-bd_dom"/>
</dbReference>
<proteinExistence type="predicted"/>
<keyword evidence="4" id="KW-0808">Transferase</keyword>
<dbReference type="PANTHER" id="PTHR27005:SF385">
    <property type="entry name" value="WALL-ASSOCIATED RECEPTOR KINASE-LIKE 22"/>
    <property type="match status" value="1"/>
</dbReference>
<organism evidence="19 20">
    <name type="scientific">Thlaspi arvense</name>
    <name type="common">Field penny-cress</name>
    <dbReference type="NCBI Taxonomy" id="13288"/>
    <lineage>
        <taxon>Eukaryota</taxon>
        <taxon>Viridiplantae</taxon>
        <taxon>Streptophyta</taxon>
        <taxon>Embryophyta</taxon>
        <taxon>Tracheophyta</taxon>
        <taxon>Spermatophyta</taxon>
        <taxon>Magnoliopsida</taxon>
        <taxon>eudicotyledons</taxon>
        <taxon>Gunneridae</taxon>
        <taxon>Pentapetalae</taxon>
        <taxon>rosids</taxon>
        <taxon>malvids</taxon>
        <taxon>Brassicales</taxon>
        <taxon>Brassicaceae</taxon>
        <taxon>Thlaspideae</taxon>
        <taxon>Thlaspi</taxon>
    </lineage>
</organism>
<evidence type="ECO:0000256" key="13">
    <source>
        <dbReference type="ARBA" id="ARBA00023180"/>
    </source>
</evidence>
<keyword evidence="12" id="KW-1015">Disulfide bond</keyword>
<dbReference type="Pfam" id="PF00069">
    <property type="entry name" value="Pkinase"/>
    <property type="match status" value="1"/>
</dbReference>
<feature type="chain" id="PRO_5043863368" description="Protein kinase domain-containing protein" evidence="17">
    <location>
        <begin position="24"/>
        <end position="1436"/>
    </location>
</feature>
<evidence type="ECO:0000256" key="10">
    <source>
        <dbReference type="ARBA" id="ARBA00022989"/>
    </source>
</evidence>
<dbReference type="InterPro" id="IPR011009">
    <property type="entry name" value="Kinase-like_dom_sf"/>
</dbReference>
<evidence type="ECO:0000256" key="9">
    <source>
        <dbReference type="ARBA" id="ARBA00022840"/>
    </source>
</evidence>
<dbReference type="Pfam" id="PF13947">
    <property type="entry name" value="GUB_WAK_bind"/>
    <property type="match status" value="1"/>
</dbReference>
<evidence type="ECO:0000256" key="16">
    <source>
        <dbReference type="SAM" id="Phobius"/>
    </source>
</evidence>
<evidence type="ECO:0000256" key="8">
    <source>
        <dbReference type="ARBA" id="ARBA00022777"/>
    </source>
</evidence>
<dbReference type="GO" id="GO:0005509">
    <property type="term" value="F:calcium ion binding"/>
    <property type="evidence" value="ECO:0007669"/>
    <property type="project" value="InterPro"/>
</dbReference>
<comment type="catalytic activity">
    <reaction evidence="15">
        <text>L-threonyl-[protein] + ATP = O-phospho-L-threonyl-[protein] + ADP + H(+)</text>
        <dbReference type="Rhea" id="RHEA:46608"/>
        <dbReference type="Rhea" id="RHEA-COMP:11060"/>
        <dbReference type="Rhea" id="RHEA-COMP:11605"/>
        <dbReference type="ChEBI" id="CHEBI:15378"/>
        <dbReference type="ChEBI" id="CHEBI:30013"/>
        <dbReference type="ChEBI" id="CHEBI:30616"/>
        <dbReference type="ChEBI" id="CHEBI:61977"/>
        <dbReference type="ChEBI" id="CHEBI:456216"/>
    </reaction>
</comment>
<keyword evidence="9" id="KW-0067">ATP-binding</keyword>
<keyword evidence="7" id="KW-0547">Nucleotide-binding</keyword>
<name>A0AAU9SQB4_THLAR</name>
<dbReference type="GO" id="GO:0005524">
    <property type="term" value="F:ATP binding"/>
    <property type="evidence" value="ECO:0007669"/>
    <property type="project" value="UniProtKB-KW"/>
</dbReference>
<keyword evidence="5 16" id="KW-0812">Transmembrane</keyword>
<evidence type="ECO:0000259" key="18">
    <source>
        <dbReference type="PROSITE" id="PS50011"/>
    </source>
</evidence>
<evidence type="ECO:0000256" key="1">
    <source>
        <dbReference type="ARBA" id="ARBA00004479"/>
    </source>
</evidence>
<dbReference type="PANTHER" id="PTHR27005">
    <property type="entry name" value="WALL-ASSOCIATED RECEPTOR KINASE-LIKE 21"/>
    <property type="match status" value="1"/>
</dbReference>
<keyword evidence="6 17" id="KW-0732">Signal</keyword>
<evidence type="ECO:0000313" key="19">
    <source>
        <dbReference type="EMBL" id="CAH2067921.1"/>
    </source>
</evidence>
<keyword evidence="2" id="KW-0723">Serine/threonine-protein kinase</keyword>
<dbReference type="SMART" id="SM00179">
    <property type="entry name" value="EGF_CA"/>
    <property type="match status" value="2"/>
</dbReference>
<dbReference type="Gene3D" id="1.10.510.10">
    <property type="entry name" value="Transferase(Phosphotransferase) domain 1"/>
    <property type="match status" value="2"/>
</dbReference>
<dbReference type="GO" id="GO:0030247">
    <property type="term" value="F:polysaccharide binding"/>
    <property type="evidence" value="ECO:0007669"/>
    <property type="project" value="InterPro"/>
</dbReference>
<keyword evidence="3" id="KW-0597">Phosphoprotein</keyword>
<dbReference type="CDD" id="cd00054">
    <property type="entry name" value="EGF_CA"/>
    <property type="match status" value="1"/>
</dbReference>
<protein>
    <recommendedName>
        <fullName evidence="18">Protein kinase domain-containing protein</fullName>
    </recommendedName>
</protein>
<dbReference type="Gene3D" id="3.30.200.20">
    <property type="entry name" value="Phosphorylase Kinase, domain 1"/>
    <property type="match status" value="1"/>
</dbReference>
<evidence type="ECO:0000256" key="3">
    <source>
        <dbReference type="ARBA" id="ARBA00022553"/>
    </source>
</evidence>
<evidence type="ECO:0000256" key="15">
    <source>
        <dbReference type="ARBA" id="ARBA00047951"/>
    </source>
</evidence>
<dbReference type="GO" id="GO:0004674">
    <property type="term" value="F:protein serine/threonine kinase activity"/>
    <property type="evidence" value="ECO:0007669"/>
    <property type="project" value="UniProtKB-KW"/>
</dbReference>
<feature type="transmembrane region" description="Helical" evidence="16">
    <location>
        <begin position="679"/>
        <end position="699"/>
    </location>
</feature>
<evidence type="ECO:0000313" key="20">
    <source>
        <dbReference type="Proteomes" id="UP000836841"/>
    </source>
</evidence>
<evidence type="ECO:0000256" key="6">
    <source>
        <dbReference type="ARBA" id="ARBA00022729"/>
    </source>
</evidence>
<dbReference type="PROSITE" id="PS00108">
    <property type="entry name" value="PROTEIN_KINASE_ST"/>
    <property type="match status" value="1"/>
</dbReference>
<evidence type="ECO:0000256" key="7">
    <source>
        <dbReference type="ARBA" id="ARBA00022741"/>
    </source>
</evidence>
<dbReference type="Proteomes" id="UP000836841">
    <property type="component" value="Chromosome 5"/>
</dbReference>
<dbReference type="Gene3D" id="2.10.25.10">
    <property type="entry name" value="Laminin"/>
    <property type="match status" value="2"/>
</dbReference>
<evidence type="ECO:0000256" key="4">
    <source>
        <dbReference type="ARBA" id="ARBA00022679"/>
    </source>
</evidence>
<evidence type="ECO:0000256" key="5">
    <source>
        <dbReference type="ARBA" id="ARBA00022692"/>
    </source>
</evidence>
<dbReference type="InterPro" id="IPR000719">
    <property type="entry name" value="Prot_kinase_dom"/>
</dbReference>
<feature type="transmembrane region" description="Helical" evidence="16">
    <location>
        <begin position="370"/>
        <end position="392"/>
    </location>
</feature>
<dbReference type="CDD" id="cd14066">
    <property type="entry name" value="STKc_IRAK"/>
    <property type="match status" value="1"/>
</dbReference>
<feature type="signal peptide" evidence="17">
    <location>
        <begin position="1"/>
        <end position="23"/>
    </location>
</feature>
<dbReference type="InterPro" id="IPR013695">
    <property type="entry name" value="WAK"/>
</dbReference>
<feature type="transmembrane region" description="Helical" evidence="16">
    <location>
        <begin position="1033"/>
        <end position="1053"/>
    </location>
</feature>
<dbReference type="GO" id="GO:0007166">
    <property type="term" value="P:cell surface receptor signaling pathway"/>
    <property type="evidence" value="ECO:0007669"/>
    <property type="project" value="InterPro"/>
</dbReference>
<comment type="subcellular location">
    <subcellularLocation>
        <location evidence="1">Membrane</location>
        <topology evidence="1">Single-pass type I membrane protein</topology>
    </subcellularLocation>
</comment>
<keyword evidence="20" id="KW-1185">Reference proteome</keyword>
<evidence type="ECO:0000256" key="11">
    <source>
        <dbReference type="ARBA" id="ARBA00023136"/>
    </source>
</evidence>
<dbReference type="GO" id="GO:0005886">
    <property type="term" value="C:plasma membrane"/>
    <property type="evidence" value="ECO:0007669"/>
    <property type="project" value="TreeGrafter"/>
</dbReference>
<dbReference type="InterPro" id="IPR008271">
    <property type="entry name" value="Ser/Thr_kinase_AS"/>
</dbReference>
<gene>
    <name evidence="19" type="ORF">TAV2_LOCUS15211</name>
</gene>
<dbReference type="InterPro" id="IPR025287">
    <property type="entry name" value="WAK_GUB"/>
</dbReference>
<dbReference type="Pfam" id="PF08488">
    <property type="entry name" value="WAK"/>
    <property type="match status" value="2"/>
</dbReference>
<dbReference type="PROSITE" id="PS50011">
    <property type="entry name" value="PROTEIN_KINASE_DOM"/>
    <property type="match status" value="1"/>
</dbReference>
<dbReference type="EMBL" id="OU466861">
    <property type="protein sequence ID" value="CAH2067921.1"/>
    <property type="molecule type" value="Genomic_DNA"/>
</dbReference>
<keyword evidence="10 16" id="KW-1133">Transmembrane helix</keyword>
<keyword evidence="11 16" id="KW-0472">Membrane</keyword>
<dbReference type="SMART" id="SM00220">
    <property type="entry name" value="S_TKc"/>
    <property type="match status" value="1"/>
</dbReference>
<dbReference type="SUPFAM" id="SSF56112">
    <property type="entry name" value="Protein kinase-like (PK-like)"/>
    <property type="match status" value="1"/>
</dbReference>
<dbReference type="FunFam" id="1.10.510.10:FF:000084">
    <property type="entry name" value="Wall-associated receptor kinase 2"/>
    <property type="match status" value="1"/>
</dbReference>
<evidence type="ECO:0000256" key="17">
    <source>
        <dbReference type="SAM" id="SignalP"/>
    </source>
</evidence>
<keyword evidence="8" id="KW-0418">Kinase</keyword>
<dbReference type="FunFam" id="3.30.200.20:FF:000043">
    <property type="entry name" value="Wall-associated receptor kinase 2"/>
    <property type="match status" value="1"/>
</dbReference>
<evidence type="ECO:0000256" key="12">
    <source>
        <dbReference type="ARBA" id="ARBA00023157"/>
    </source>
</evidence>